<dbReference type="InParanoid" id="A0A194WS69"/>
<keyword evidence="1" id="KW-0560">Oxidoreductase</keyword>
<dbReference type="SUPFAM" id="SSF51197">
    <property type="entry name" value="Clavaminate synthase-like"/>
    <property type="match status" value="1"/>
</dbReference>
<dbReference type="PANTHER" id="PTHR10696">
    <property type="entry name" value="GAMMA-BUTYROBETAINE HYDROXYLASE-RELATED"/>
    <property type="match status" value="1"/>
</dbReference>
<dbReference type="GO" id="GO:0016491">
    <property type="term" value="F:oxidoreductase activity"/>
    <property type="evidence" value="ECO:0007669"/>
    <property type="project" value="UniProtKB-KW"/>
</dbReference>
<dbReference type="InterPro" id="IPR050411">
    <property type="entry name" value="AlphaKG_dependent_hydroxylases"/>
</dbReference>
<evidence type="ECO:0000313" key="3">
    <source>
        <dbReference type="EMBL" id="KUJ10820.1"/>
    </source>
</evidence>
<feature type="domain" description="TauD/TfdA-like" evidence="2">
    <location>
        <begin position="111"/>
        <end position="361"/>
    </location>
</feature>
<sequence>MALVIENIRLPGGFRLDIPTESFHQSKLGNESLNIFDGEPEETYGSENLQTFKTTEIPLLPQLEAPLVWTGDDFKSASDYTYTLTNDEVNEIENALAHFKALGLRGNEVAPTTFPLPTLGSKLKSLCHELFSGRGFFNIRGLEPKKYTPEDNVLIFLAVSSYLANRVGKQDDEGFMLGHIRDSTESSTKPEMRPFRDSTLQLTFHTDSFTDLLAMQTRGLAARGGGQVFTSSWKVYNELLKERPDVLRTLVEPNWYFENRGTLEDGKPRAIIFLQDGKVAINFVRYMLLGRAGLARSLDLPACTPAQVEALDVLEAVAKKHQLLIRTQPGDLTYFNNLALIHSREAFENDETHVRHMVRLWLRNEELAWKTPLALQRGFNKVFYDETVEEQWNIAPQPRLSFKVHQTLGP</sequence>
<evidence type="ECO:0000259" key="2">
    <source>
        <dbReference type="Pfam" id="PF02668"/>
    </source>
</evidence>
<dbReference type="AlphaFoldDB" id="A0A194WS69"/>
<protein>
    <submittedName>
        <fullName evidence="3">Clavaminate synthase-like protein</fullName>
    </submittedName>
</protein>
<dbReference type="EMBL" id="KQ947428">
    <property type="protein sequence ID" value="KUJ10820.1"/>
    <property type="molecule type" value="Genomic_DNA"/>
</dbReference>
<dbReference type="Proteomes" id="UP000070700">
    <property type="component" value="Unassembled WGS sequence"/>
</dbReference>
<dbReference type="Pfam" id="PF02668">
    <property type="entry name" value="TauD"/>
    <property type="match status" value="1"/>
</dbReference>
<dbReference type="OrthoDB" id="272271at2759"/>
<dbReference type="InterPro" id="IPR003819">
    <property type="entry name" value="TauD/TfdA-like"/>
</dbReference>
<dbReference type="InterPro" id="IPR042098">
    <property type="entry name" value="TauD-like_sf"/>
</dbReference>
<dbReference type="PANTHER" id="PTHR10696:SF54">
    <property type="entry name" value="FAMILY OXIDOREDUCTASE, PUTATIVE (AFU_ORTHOLOGUE AFUA_4G13850)-RELATED"/>
    <property type="match status" value="1"/>
</dbReference>
<dbReference type="RefSeq" id="XP_018065175.1">
    <property type="nucleotide sequence ID" value="XM_018218813.1"/>
</dbReference>
<dbReference type="GeneID" id="28828539"/>
<dbReference type="KEGG" id="psco:LY89DRAFT_723384"/>
<keyword evidence="4" id="KW-1185">Reference proteome</keyword>
<reference evidence="3 4" key="1">
    <citation type="submission" date="2015-10" db="EMBL/GenBank/DDBJ databases">
        <title>Full genome of DAOMC 229536 Phialocephala scopiformis, a fungal endophyte of spruce producing the potent anti-insectan compound rugulosin.</title>
        <authorList>
            <consortium name="DOE Joint Genome Institute"/>
            <person name="Walker A.K."/>
            <person name="Frasz S.L."/>
            <person name="Seifert K.A."/>
            <person name="Miller J.D."/>
            <person name="Mondo S.J."/>
            <person name="Labutti K."/>
            <person name="Lipzen A."/>
            <person name="Dockter R."/>
            <person name="Kennedy M."/>
            <person name="Grigoriev I.V."/>
            <person name="Spatafora J.W."/>
        </authorList>
    </citation>
    <scope>NUCLEOTIDE SEQUENCE [LARGE SCALE GENOMIC DNA]</scope>
    <source>
        <strain evidence="3 4">CBS 120377</strain>
    </source>
</reference>
<proteinExistence type="predicted"/>
<evidence type="ECO:0000256" key="1">
    <source>
        <dbReference type="ARBA" id="ARBA00023002"/>
    </source>
</evidence>
<accession>A0A194WS69</accession>
<gene>
    <name evidence="3" type="ORF">LY89DRAFT_723384</name>
</gene>
<dbReference type="Gene3D" id="3.60.130.10">
    <property type="entry name" value="Clavaminate synthase-like"/>
    <property type="match status" value="1"/>
</dbReference>
<organism evidence="3 4">
    <name type="scientific">Mollisia scopiformis</name>
    <name type="common">Conifer needle endophyte fungus</name>
    <name type="synonym">Phialocephala scopiformis</name>
    <dbReference type="NCBI Taxonomy" id="149040"/>
    <lineage>
        <taxon>Eukaryota</taxon>
        <taxon>Fungi</taxon>
        <taxon>Dikarya</taxon>
        <taxon>Ascomycota</taxon>
        <taxon>Pezizomycotina</taxon>
        <taxon>Leotiomycetes</taxon>
        <taxon>Helotiales</taxon>
        <taxon>Mollisiaceae</taxon>
        <taxon>Mollisia</taxon>
    </lineage>
</organism>
<name>A0A194WS69_MOLSC</name>
<evidence type="ECO:0000313" key="4">
    <source>
        <dbReference type="Proteomes" id="UP000070700"/>
    </source>
</evidence>